<evidence type="ECO:0000256" key="6">
    <source>
        <dbReference type="ARBA" id="ARBA00022840"/>
    </source>
</evidence>
<dbReference type="Gene3D" id="1.10.510.10">
    <property type="entry name" value="Transferase(Phosphotransferase) domain 1"/>
    <property type="match status" value="1"/>
</dbReference>
<dbReference type="SMART" id="SM00220">
    <property type="entry name" value="S_TKc"/>
    <property type="match status" value="1"/>
</dbReference>
<dbReference type="InterPro" id="IPR000719">
    <property type="entry name" value="Prot_kinase_dom"/>
</dbReference>
<dbReference type="InterPro" id="IPR011009">
    <property type="entry name" value="Kinase-like_dom_sf"/>
</dbReference>
<evidence type="ECO:0000256" key="8">
    <source>
        <dbReference type="ARBA" id="ARBA00049003"/>
    </source>
</evidence>
<keyword evidence="2" id="KW-0723">Serine/threonine-protein kinase</keyword>
<dbReference type="AlphaFoldDB" id="A0A1D6NL09"/>
<accession>A0A1D6NL09</accession>
<protein>
    <recommendedName>
        <fullName evidence="1">dual-specificity kinase</fullName>
        <ecNumber evidence="1">2.7.12.1</ecNumber>
    </recommendedName>
</protein>
<keyword evidence="4" id="KW-0547">Nucleotide-binding</keyword>
<comment type="catalytic activity">
    <reaction evidence="10">
        <text>L-tyrosyl-[protein] + ATP = O-phospho-L-tyrosyl-[protein] + ADP + H(+)</text>
        <dbReference type="Rhea" id="RHEA:10596"/>
        <dbReference type="Rhea" id="RHEA-COMP:10136"/>
        <dbReference type="Rhea" id="RHEA-COMP:20101"/>
        <dbReference type="ChEBI" id="CHEBI:15378"/>
        <dbReference type="ChEBI" id="CHEBI:30616"/>
        <dbReference type="ChEBI" id="CHEBI:46858"/>
        <dbReference type="ChEBI" id="CHEBI:61978"/>
        <dbReference type="ChEBI" id="CHEBI:456216"/>
        <dbReference type="EC" id="2.7.12.1"/>
    </reaction>
</comment>
<keyword evidence="5 12" id="KW-0418">Kinase</keyword>
<evidence type="ECO:0000256" key="2">
    <source>
        <dbReference type="ARBA" id="ARBA00022527"/>
    </source>
</evidence>
<evidence type="ECO:0000313" key="12">
    <source>
        <dbReference type="EMBL" id="ONM40911.1"/>
    </source>
</evidence>
<dbReference type="ExpressionAtlas" id="A0A1D6NL09">
    <property type="expression patterns" value="baseline and differential"/>
</dbReference>
<evidence type="ECO:0000256" key="7">
    <source>
        <dbReference type="ARBA" id="ARBA00037966"/>
    </source>
</evidence>
<evidence type="ECO:0000256" key="4">
    <source>
        <dbReference type="ARBA" id="ARBA00022741"/>
    </source>
</evidence>
<dbReference type="PROSITE" id="PS50011">
    <property type="entry name" value="PROTEIN_KINASE_DOM"/>
    <property type="match status" value="1"/>
</dbReference>
<gene>
    <name evidence="12" type="ORF">ZEAMMB73_Zm00001d044338</name>
</gene>
<dbReference type="PANTHER" id="PTHR45646:SF11">
    <property type="entry name" value="SERINE_THREONINE-PROTEIN KINASE DOA"/>
    <property type="match status" value="1"/>
</dbReference>
<dbReference type="PROSITE" id="PS00108">
    <property type="entry name" value="PROTEIN_KINASE_ST"/>
    <property type="match status" value="1"/>
</dbReference>
<keyword evidence="3" id="KW-0808">Transferase</keyword>
<comment type="similarity">
    <text evidence="7">Belongs to the protein kinase superfamily. CMGC Ser/Thr protein kinase family. Lammer subfamily.</text>
</comment>
<dbReference type="SUPFAM" id="SSF56112">
    <property type="entry name" value="Protein kinase-like (PK-like)"/>
    <property type="match status" value="1"/>
</dbReference>
<dbReference type="Pfam" id="PF00069">
    <property type="entry name" value="Pkinase"/>
    <property type="match status" value="1"/>
</dbReference>
<proteinExistence type="inferred from homology"/>
<feature type="domain" description="Protein kinase" evidence="11">
    <location>
        <begin position="57"/>
        <end position="345"/>
    </location>
</feature>
<evidence type="ECO:0000256" key="1">
    <source>
        <dbReference type="ARBA" id="ARBA00013203"/>
    </source>
</evidence>
<dbReference type="GO" id="GO:0004712">
    <property type="term" value="F:protein serine/threonine/tyrosine kinase activity"/>
    <property type="evidence" value="ECO:0007669"/>
    <property type="project" value="UniProtKB-EC"/>
</dbReference>
<keyword evidence="6" id="KW-0067">ATP-binding</keyword>
<reference evidence="12" key="1">
    <citation type="submission" date="2015-12" db="EMBL/GenBank/DDBJ databases">
        <title>Update maize B73 reference genome by single molecule sequencing technologies.</title>
        <authorList>
            <consortium name="Maize Genome Sequencing Project"/>
            <person name="Ware D."/>
        </authorList>
    </citation>
    <scope>NUCLEOTIDE SEQUENCE [LARGE SCALE GENOMIC DNA]</scope>
    <source>
        <tissue evidence="12">Seedling</tissue>
    </source>
</reference>
<sequence length="349" mass="40394">MESSQSRKRTRQAYDCAAALPPEREVVARGGASPPWREDDRDGHYVFDLGENLTRRYKILSKMGEGTFGRVLECWDRETREYVAIKVVRSIRKYRDAAMIEIDVLNRLAENEKYRSLCVQIQRWFDYRNHICIVNMHDLRLIHTDLKPENILLVSSEYIKVPSTKKNSQDEMHFKCLPQSSAIKLIDFGSTAFDNQDHNSIVSTRHYRAPEIILGLGWSFPCDIWSVGCILVELCSGEALFQTHENLEHLAMMERVLGPLPEHMIRKSSSSAQKYFRRATRLNWPEGAVSRESIRAVKKLDRLKDLVSRNAGHSKAELADLLYSILRFEPSERLTAQEALEHPFFRNPT</sequence>
<name>A0A1D6NL09_MAIZE</name>
<organism evidence="12">
    <name type="scientific">Zea mays</name>
    <name type="common">Maize</name>
    <dbReference type="NCBI Taxonomy" id="4577"/>
    <lineage>
        <taxon>Eukaryota</taxon>
        <taxon>Viridiplantae</taxon>
        <taxon>Streptophyta</taxon>
        <taxon>Embryophyta</taxon>
        <taxon>Tracheophyta</taxon>
        <taxon>Spermatophyta</taxon>
        <taxon>Magnoliopsida</taxon>
        <taxon>Liliopsida</taxon>
        <taxon>Poales</taxon>
        <taxon>Poaceae</taxon>
        <taxon>PACMAD clade</taxon>
        <taxon>Panicoideae</taxon>
        <taxon>Andropogonodae</taxon>
        <taxon>Andropogoneae</taxon>
        <taxon>Tripsacinae</taxon>
        <taxon>Zea</taxon>
    </lineage>
</organism>
<evidence type="ECO:0000256" key="10">
    <source>
        <dbReference type="ARBA" id="ARBA00051680"/>
    </source>
</evidence>
<dbReference type="PANTHER" id="PTHR45646">
    <property type="entry name" value="SERINE/THREONINE-PROTEIN KINASE DOA-RELATED"/>
    <property type="match status" value="1"/>
</dbReference>
<dbReference type="CDD" id="cd14134">
    <property type="entry name" value="PKc_CLK"/>
    <property type="match status" value="1"/>
</dbReference>
<evidence type="ECO:0000256" key="5">
    <source>
        <dbReference type="ARBA" id="ARBA00022777"/>
    </source>
</evidence>
<dbReference type="InterPro" id="IPR051175">
    <property type="entry name" value="CLK_kinases"/>
</dbReference>
<dbReference type="Gene3D" id="3.30.200.20">
    <property type="entry name" value="Phosphorylase Kinase, domain 1"/>
    <property type="match status" value="1"/>
</dbReference>
<evidence type="ECO:0000259" key="11">
    <source>
        <dbReference type="PROSITE" id="PS50011"/>
    </source>
</evidence>
<dbReference type="GO" id="GO:0005524">
    <property type="term" value="F:ATP binding"/>
    <property type="evidence" value="ECO:0007669"/>
    <property type="project" value="UniProtKB-KW"/>
</dbReference>
<dbReference type="EMBL" id="CM007649">
    <property type="protein sequence ID" value="ONM40911.1"/>
    <property type="molecule type" value="Genomic_DNA"/>
</dbReference>
<comment type="catalytic activity">
    <reaction evidence="8">
        <text>L-seryl-[protein] + ATP = O-phospho-L-seryl-[protein] + ADP + H(+)</text>
        <dbReference type="Rhea" id="RHEA:17989"/>
        <dbReference type="Rhea" id="RHEA-COMP:9863"/>
        <dbReference type="Rhea" id="RHEA-COMP:11604"/>
        <dbReference type="ChEBI" id="CHEBI:15378"/>
        <dbReference type="ChEBI" id="CHEBI:29999"/>
        <dbReference type="ChEBI" id="CHEBI:30616"/>
        <dbReference type="ChEBI" id="CHEBI:83421"/>
        <dbReference type="ChEBI" id="CHEBI:456216"/>
        <dbReference type="EC" id="2.7.12.1"/>
    </reaction>
</comment>
<dbReference type="EC" id="2.7.12.1" evidence="1"/>
<dbReference type="FunFam" id="1.10.510.10:FF:000612">
    <property type="entry name" value="Serine/threonine-protein kinase AFC2"/>
    <property type="match status" value="1"/>
</dbReference>
<dbReference type="GO" id="GO:0004674">
    <property type="term" value="F:protein serine/threonine kinase activity"/>
    <property type="evidence" value="ECO:0007669"/>
    <property type="project" value="UniProtKB-KW"/>
</dbReference>
<evidence type="ECO:0000256" key="3">
    <source>
        <dbReference type="ARBA" id="ARBA00022679"/>
    </source>
</evidence>
<evidence type="ECO:0000256" key="9">
    <source>
        <dbReference type="ARBA" id="ARBA00049308"/>
    </source>
</evidence>
<comment type="catalytic activity">
    <reaction evidence="9">
        <text>L-threonyl-[protein] + ATP = O-phospho-L-threonyl-[protein] + ADP + H(+)</text>
        <dbReference type="Rhea" id="RHEA:46608"/>
        <dbReference type="Rhea" id="RHEA-COMP:11060"/>
        <dbReference type="Rhea" id="RHEA-COMP:11605"/>
        <dbReference type="ChEBI" id="CHEBI:15378"/>
        <dbReference type="ChEBI" id="CHEBI:30013"/>
        <dbReference type="ChEBI" id="CHEBI:30616"/>
        <dbReference type="ChEBI" id="CHEBI:61977"/>
        <dbReference type="ChEBI" id="CHEBI:456216"/>
        <dbReference type="EC" id="2.7.12.1"/>
    </reaction>
</comment>
<dbReference type="InterPro" id="IPR008271">
    <property type="entry name" value="Ser/Thr_kinase_AS"/>
</dbReference>